<sequence length="254" mass="29023">MWRITGRYDPDNNRNGGGAMYDAEMKLNHQIVQFLEYKLQTLHENIRENITEPPELYTAMLAVLTQYMAGLKSITCLLNHGFVPQTRGIFQTLGEDYEDIIFLSLPALHGTMTHLHYAYLKRVAGEEDYGYYSPVSRCEIRNQIREANGINHNVFQLYPKRQALQVLRPLGDKPCSANLAIELHRHFAYKAVLLTVLTAKVADEQEVMRECLNYRAHLEMVDPEAVVMPQPKPQPRPQTAPAPIANDISYAAIR</sequence>
<proteinExistence type="predicted"/>
<dbReference type="EMBL" id="JACYTP010000001">
    <property type="protein sequence ID" value="MBD8511519.1"/>
    <property type="molecule type" value="Genomic_DNA"/>
</dbReference>
<accession>A0ABR9BH66</accession>
<keyword evidence="2" id="KW-1185">Reference proteome</keyword>
<reference evidence="1 2" key="1">
    <citation type="submission" date="2020-09" db="EMBL/GenBank/DDBJ databases">
        <title>Photobacterium sp. CAU 1568 isolated from sand of Sido Beach.</title>
        <authorList>
            <person name="Kim W."/>
        </authorList>
    </citation>
    <scope>NUCLEOTIDE SEQUENCE [LARGE SCALE GENOMIC DNA]</scope>
    <source>
        <strain evidence="1 2">CAU 1568</strain>
    </source>
</reference>
<organism evidence="1 2">
    <name type="scientific">Photobacterium arenosum</name>
    <dbReference type="NCBI Taxonomy" id="2774143"/>
    <lineage>
        <taxon>Bacteria</taxon>
        <taxon>Pseudomonadati</taxon>
        <taxon>Pseudomonadota</taxon>
        <taxon>Gammaproteobacteria</taxon>
        <taxon>Vibrionales</taxon>
        <taxon>Vibrionaceae</taxon>
        <taxon>Photobacterium</taxon>
    </lineage>
</organism>
<evidence type="ECO:0000313" key="1">
    <source>
        <dbReference type="EMBL" id="MBD8511519.1"/>
    </source>
</evidence>
<comment type="caution">
    <text evidence="1">The sequence shown here is derived from an EMBL/GenBank/DDBJ whole genome shotgun (WGS) entry which is preliminary data.</text>
</comment>
<name>A0ABR9BH66_9GAMM</name>
<dbReference type="RefSeq" id="WP_192014243.1">
    <property type="nucleotide sequence ID" value="NZ_JACYTP010000001.1"/>
</dbReference>
<protein>
    <submittedName>
        <fullName evidence="1">Uncharacterized protein</fullName>
    </submittedName>
</protein>
<dbReference type="Proteomes" id="UP000649768">
    <property type="component" value="Unassembled WGS sequence"/>
</dbReference>
<gene>
    <name evidence="1" type="ORF">IFO68_02225</name>
</gene>
<evidence type="ECO:0000313" key="2">
    <source>
        <dbReference type="Proteomes" id="UP000649768"/>
    </source>
</evidence>